<accession>A0AAN8RBS6</accession>
<feature type="compositionally biased region" description="Polar residues" evidence="1">
    <location>
        <begin position="86"/>
        <end position="109"/>
    </location>
</feature>
<sequence>MPGMPAGILRGHDIEHRYLQWSLIKMFVVFPITGRDITVHEPSLLGFHASRMHGGHDSENAFTLGTQPESMVRPWFTTSGNWSMFSRSNSENPPKLWNTKNPGASTVSGASLHYRPKSGVNS</sequence>
<evidence type="ECO:0000256" key="1">
    <source>
        <dbReference type="SAM" id="MobiDB-lite"/>
    </source>
</evidence>
<gene>
    <name evidence="2" type="ORF">TWF718_009893</name>
</gene>
<evidence type="ECO:0000313" key="2">
    <source>
        <dbReference type="EMBL" id="KAK6337107.1"/>
    </source>
</evidence>
<keyword evidence="3" id="KW-1185">Reference proteome</keyword>
<organism evidence="2 3">
    <name type="scientific">Orbilia javanica</name>
    <dbReference type="NCBI Taxonomy" id="47235"/>
    <lineage>
        <taxon>Eukaryota</taxon>
        <taxon>Fungi</taxon>
        <taxon>Dikarya</taxon>
        <taxon>Ascomycota</taxon>
        <taxon>Pezizomycotina</taxon>
        <taxon>Orbiliomycetes</taxon>
        <taxon>Orbiliales</taxon>
        <taxon>Orbiliaceae</taxon>
        <taxon>Orbilia</taxon>
    </lineage>
</organism>
<proteinExistence type="predicted"/>
<name>A0AAN8RBS6_9PEZI</name>
<comment type="caution">
    <text evidence="2">The sequence shown here is derived from an EMBL/GenBank/DDBJ whole genome shotgun (WGS) entry which is preliminary data.</text>
</comment>
<dbReference type="EMBL" id="JAVHNR010000007">
    <property type="protein sequence ID" value="KAK6337107.1"/>
    <property type="molecule type" value="Genomic_DNA"/>
</dbReference>
<dbReference type="Proteomes" id="UP001313282">
    <property type="component" value="Unassembled WGS sequence"/>
</dbReference>
<feature type="region of interest" description="Disordered" evidence="1">
    <location>
        <begin position="86"/>
        <end position="122"/>
    </location>
</feature>
<evidence type="ECO:0000313" key="3">
    <source>
        <dbReference type="Proteomes" id="UP001313282"/>
    </source>
</evidence>
<reference evidence="2 3" key="1">
    <citation type="submission" date="2019-10" db="EMBL/GenBank/DDBJ databases">
        <authorList>
            <person name="Palmer J.M."/>
        </authorList>
    </citation>
    <scope>NUCLEOTIDE SEQUENCE [LARGE SCALE GENOMIC DNA]</scope>
    <source>
        <strain evidence="2 3">TWF718</strain>
    </source>
</reference>
<protein>
    <submittedName>
        <fullName evidence="2">Uncharacterized protein</fullName>
    </submittedName>
</protein>
<dbReference type="AlphaFoldDB" id="A0AAN8RBS6"/>